<keyword evidence="2" id="KW-1185">Reference proteome</keyword>
<dbReference type="EMBL" id="JAWDGP010000961">
    <property type="protein sequence ID" value="KAK3795946.1"/>
    <property type="molecule type" value="Genomic_DNA"/>
</dbReference>
<evidence type="ECO:0000313" key="1">
    <source>
        <dbReference type="EMBL" id="KAK3795946.1"/>
    </source>
</evidence>
<sequence length="134" mass="15052">MILLLRLLCLECTSLYIDLLLRFLYLECTSPYIDLLLRFLYLECTSPYFDVTPPCLQVYLGLNKLILLLLCYLNLVIHLTQDSALFLIVNACCIICHRSPDNSVSTCKAGVDRCDDVSGILIHGDVSASTSARE</sequence>
<dbReference type="AlphaFoldDB" id="A0AAE1E6E3"/>
<accession>A0AAE1E6E3</accession>
<evidence type="ECO:0000313" key="2">
    <source>
        <dbReference type="Proteomes" id="UP001283361"/>
    </source>
</evidence>
<reference evidence="1" key="1">
    <citation type="journal article" date="2023" name="G3 (Bethesda)">
        <title>A reference genome for the long-term kleptoplast-retaining sea slug Elysia crispata morphotype clarki.</title>
        <authorList>
            <person name="Eastman K.E."/>
            <person name="Pendleton A.L."/>
            <person name="Shaikh M.A."/>
            <person name="Suttiyut T."/>
            <person name="Ogas R."/>
            <person name="Tomko P."/>
            <person name="Gavelis G."/>
            <person name="Widhalm J.R."/>
            <person name="Wisecaver J.H."/>
        </authorList>
    </citation>
    <scope>NUCLEOTIDE SEQUENCE</scope>
    <source>
        <strain evidence="1">ECLA1</strain>
    </source>
</reference>
<gene>
    <name evidence="1" type="ORF">RRG08_055623</name>
</gene>
<dbReference type="Proteomes" id="UP001283361">
    <property type="component" value="Unassembled WGS sequence"/>
</dbReference>
<name>A0AAE1E6E3_9GAST</name>
<comment type="caution">
    <text evidence="1">The sequence shown here is derived from an EMBL/GenBank/DDBJ whole genome shotgun (WGS) entry which is preliminary data.</text>
</comment>
<organism evidence="1 2">
    <name type="scientific">Elysia crispata</name>
    <name type="common">lettuce slug</name>
    <dbReference type="NCBI Taxonomy" id="231223"/>
    <lineage>
        <taxon>Eukaryota</taxon>
        <taxon>Metazoa</taxon>
        <taxon>Spiralia</taxon>
        <taxon>Lophotrochozoa</taxon>
        <taxon>Mollusca</taxon>
        <taxon>Gastropoda</taxon>
        <taxon>Heterobranchia</taxon>
        <taxon>Euthyneura</taxon>
        <taxon>Panpulmonata</taxon>
        <taxon>Sacoglossa</taxon>
        <taxon>Placobranchoidea</taxon>
        <taxon>Plakobranchidae</taxon>
        <taxon>Elysia</taxon>
    </lineage>
</organism>
<protein>
    <submittedName>
        <fullName evidence="1">Uncharacterized protein</fullName>
    </submittedName>
</protein>
<proteinExistence type="predicted"/>